<dbReference type="EMBL" id="LAZR01049360">
    <property type="protein sequence ID" value="KKK89829.1"/>
    <property type="molecule type" value="Genomic_DNA"/>
</dbReference>
<accession>A0A0F9BGT7</accession>
<comment type="caution">
    <text evidence="1">The sequence shown here is derived from an EMBL/GenBank/DDBJ whole genome shotgun (WGS) entry which is preliminary data.</text>
</comment>
<dbReference type="AlphaFoldDB" id="A0A0F9BGT7"/>
<evidence type="ECO:0000313" key="1">
    <source>
        <dbReference type="EMBL" id="KKK89829.1"/>
    </source>
</evidence>
<proteinExistence type="predicted"/>
<dbReference type="SUPFAM" id="SSF53335">
    <property type="entry name" value="S-adenosyl-L-methionine-dependent methyltransferases"/>
    <property type="match status" value="1"/>
</dbReference>
<dbReference type="Pfam" id="PF06080">
    <property type="entry name" value="DUF938"/>
    <property type="match status" value="1"/>
</dbReference>
<dbReference type="Gene3D" id="3.40.50.150">
    <property type="entry name" value="Vaccinia Virus protein VP39"/>
    <property type="match status" value="1"/>
</dbReference>
<protein>
    <recommendedName>
        <fullName evidence="2">Methylase</fullName>
    </recommendedName>
</protein>
<organism evidence="1">
    <name type="scientific">marine sediment metagenome</name>
    <dbReference type="NCBI Taxonomy" id="412755"/>
    <lineage>
        <taxon>unclassified sequences</taxon>
        <taxon>metagenomes</taxon>
        <taxon>ecological metagenomes</taxon>
    </lineage>
</organism>
<sequence>MVQKPFSQACENNQQPILDVLLRVFADRKQLLEIGSGTGQHAAYCAPRLPHLVWQTADLEANHPGINAWLDDCPATNLRRPIPLNADHPPWPVSTVDAIFTANTCHIMAWESVVNLFAGLDSILAPDAMV</sequence>
<dbReference type="PANTHER" id="PTHR20974:SF0">
    <property type="entry name" value="UPF0585 PROTEIN CG18661"/>
    <property type="match status" value="1"/>
</dbReference>
<name>A0A0F9BGT7_9ZZZZ</name>
<evidence type="ECO:0008006" key="2">
    <source>
        <dbReference type="Google" id="ProtNLM"/>
    </source>
</evidence>
<feature type="non-terminal residue" evidence="1">
    <location>
        <position position="130"/>
    </location>
</feature>
<dbReference type="InterPro" id="IPR010342">
    <property type="entry name" value="DUF938"/>
</dbReference>
<gene>
    <name evidence="1" type="ORF">LCGC14_2729190</name>
</gene>
<dbReference type="InterPro" id="IPR029063">
    <property type="entry name" value="SAM-dependent_MTases_sf"/>
</dbReference>
<reference evidence="1" key="1">
    <citation type="journal article" date="2015" name="Nature">
        <title>Complex archaea that bridge the gap between prokaryotes and eukaryotes.</title>
        <authorList>
            <person name="Spang A."/>
            <person name="Saw J.H."/>
            <person name="Jorgensen S.L."/>
            <person name="Zaremba-Niedzwiedzka K."/>
            <person name="Martijn J."/>
            <person name="Lind A.E."/>
            <person name="van Eijk R."/>
            <person name="Schleper C."/>
            <person name="Guy L."/>
            <person name="Ettema T.J."/>
        </authorList>
    </citation>
    <scope>NUCLEOTIDE SEQUENCE</scope>
</reference>
<dbReference type="PANTHER" id="PTHR20974">
    <property type="entry name" value="UPF0585 PROTEIN CG18661"/>
    <property type="match status" value="1"/>
</dbReference>